<dbReference type="SUPFAM" id="SSF46785">
    <property type="entry name" value="Winged helix' DNA-binding domain"/>
    <property type="match status" value="1"/>
</dbReference>
<comment type="caution">
    <text evidence="2">The sequence shown here is derived from an EMBL/GenBank/DDBJ whole genome shotgun (WGS) entry which is preliminary data.</text>
</comment>
<accession>A0A0J6S4Y0</accession>
<dbReference type="PROSITE" id="PS50931">
    <property type="entry name" value="HTH_LYSR"/>
    <property type="match status" value="1"/>
</dbReference>
<dbReference type="InterPro" id="IPR000847">
    <property type="entry name" value="LysR_HTH_N"/>
</dbReference>
<evidence type="ECO:0000313" key="3">
    <source>
        <dbReference type="Proteomes" id="UP000035955"/>
    </source>
</evidence>
<evidence type="ECO:0000259" key="1">
    <source>
        <dbReference type="PROSITE" id="PS50931"/>
    </source>
</evidence>
<evidence type="ECO:0000313" key="2">
    <source>
        <dbReference type="EMBL" id="KMO28662.1"/>
    </source>
</evidence>
<dbReference type="Gene3D" id="1.10.10.10">
    <property type="entry name" value="Winged helix-like DNA-binding domain superfamily/Winged helix DNA-binding domain"/>
    <property type="match status" value="1"/>
</dbReference>
<gene>
    <name evidence="2" type="ORF">VQ02_31210</name>
</gene>
<keyword evidence="3" id="KW-1185">Reference proteome</keyword>
<dbReference type="InterPro" id="IPR036388">
    <property type="entry name" value="WH-like_DNA-bd_sf"/>
</dbReference>
<sequence>MQPALTKSLHEIEATVRTRLFDRHARGVRPMETGMVLVRAARRILAEVRSLDGKLDRHADRMGPRSWMARPRASGCCSTCRQAWNHAVRKPRVQDVMAITWASHPTGQGPARP</sequence>
<feature type="domain" description="HTH lysR-type" evidence="1">
    <location>
        <begin position="1"/>
        <end position="31"/>
    </location>
</feature>
<dbReference type="GO" id="GO:0003700">
    <property type="term" value="F:DNA-binding transcription factor activity"/>
    <property type="evidence" value="ECO:0007669"/>
    <property type="project" value="InterPro"/>
</dbReference>
<dbReference type="AlphaFoldDB" id="A0A0J6S4Y0"/>
<dbReference type="InterPro" id="IPR036390">
    <property type="entry name" value="WH_DNA-bd_sf"/>
</dbReference>
<protein>
    <recommendedName>
        <fullName evidence="1">HTH lysR-type domain-containing protein</fullName>
    </recommendedName>
</protein>
<proteinExistence type="predicted"/>
<reference evidence="2 3" key="1">
    <citation type="submission" date="2015-03" db="EMBL/GenBank/DDBJ databases">
        <title>Genome sequencing of Methylobacterium variabile DSM 16961.</title>
        <authorList>
            <person name="Chaudhry V."/>
            <person name="Patil P.B."/>
        </authorList>
    </citation>
    <scope>NUCLEOTIDE SEQUENCE [LARGE SCALE GENOMIC DNA]</scope>
    <source>
        <strain evidence="2 3">DSM 16961</strain>
    </source>
</reference>
<dbReference type="EMBL" id="LABY01000291">
    <property type="protein sequence ID" value="KMO28662.1"/>
    <property type="molecule type" value="Genomic_DNA"/>
</dbReference>
<dbReference type="Proteomes" id="UP000035955">
    <property type="component" value="Unassembled WGS sequence"/>
</dbReference>
<organism evidence="2 3">
    <name type="scientific">Methylobacterium variabile</name>
    <dbReference type="NCBI Taxonomy" id="298794"/>
    <lineage>
        <taxon>Bacteria</taxon>
        <taxon>Pseudomonadati</taxon>
        <taxon>Pseudomonadota</taxon>
        <taxon>Alphaproteobacteria</taxon>
        <taxon>Hyphomicrobiales</taxon>
        <taxon>Methylobacteriaceae</taxon>
        <taxon>Methylobacterium</taxon>
    </lineage>
</organism>
<name>A0A0J6S4Y0_9HYPH</name>